<feature type="domain" description="Glycoside hydrolase family 5 C-terminal" evidence="6">
    <location>
        <begin position="552"/>
        <end position="626"/>
    </location>
</feature>
<evidence type="ECO:0000259" key="6">
    <source>
        <dbReference type="Pfam" id="PF18564"/>
    </source>
</evidence>
<keyword evidence="3 4" id="KW-0326">Glycosidase</keyword>
<organism evidence="7 8">
    <name type="scientific">Sphingomonas lycopersici</name>
    <dbReference type="NCBI Taxonomy" id="2951807"/>
    <lineage>
        <taxon>Bacteria</taxon>
        <taxon>Pseudomonadati</taxon>
        <taxon>Pseudomonadota</taxon>
        <taxon>Alphaproteobacteria</taxon>
        <taxon>Sphingomonadales</taxon>
        <taxon>Sphingomonadaceae</taxon>
        <taxon>Sphingomonas</taxon>
    </lineage>
</organism>
<name>A0AA41ZGE5_9SPHN</name>
<evidence type="ECO:0000313" key="8">
    <source>
        <dbReference type="Proteomes" id="UP001165565"/>
    </source>
</evidence>
<dbReference type="PANTHER" id="PTHR31308:SF5">
    <property type="entry name" value="ERGOSTERYL-BETA-GLUCOSIDASE"/>
    <property type="match status" value="1"/>
</dbReference>
<dbReference type="GO" id="GO:0000272">
    <property type="term" value="P:polysaccharide catabolic process"/>
    <property type="evidence" value="ECO:0007669"/>
    <property type="project" value="InterPro"/>
</dbReference>
<protein>
    <submittedName>
        <fullName evidence="7">Cellulase family glycosylhydrolase</fullName>
    </submittedName>
</protein>
<dbReference type="InterPro" id="IPR017853">
    <property type="entry name" value="GH"/>
</dbReference>
<gene>
    <name evidence="7" type="ORF">NEE01_16720</name>
</gene>
<sequence length="647" mass="71173">MRRPLIDVAGNRFVDADGRQMILRGVNLGGDCKVPWPDGGTHLPGDFADHRAVSFVNRPFPLEEADAHLARIAGWGFNILRLLVTWEAIEHRGPGDFDHAYLDYVAGVCRAAARHGLLIFIDFHQDVWSRMTGGDGAPGWLFARLGLDFTRFDAAGAAHVMQHRYDYARAEARQEDRYPMMSWSRNYRLPANGIMWTAFFAGAALTPGWQIDGVDVQTFLRRHYLGAMAALAARLADIPEVIGFDTLNEPSPGWIGQPMSALQLAATREAPIPVRAGPAWTPFAALQAAGGSRVELPVLAPGPDGAMRIVGRETANADGVPIWLPGTPDPFAAAGAWNGSARDPQVLDEDFFRRLDPDEALMCPFFHEVAETIRTVRADWLLFAEMNPYQFAYGRGFPADMPARSVNASHWYDVDILWRKRFDAEVDRATLRERYRSEIAGLHAASDPRGAMPRLLGEFGIPYDLDQGAAYAAWANGARGESLWDGHAVALGLMYDALDALLISATQWNYTATNRNDPRIGDGWNQEDLSIWSSDQQAGGADGARARKGFSRPYVERAQGAIVAMQFDSDSGRFEAEIDIDPTIAAPSVIVVPETCFPGGPIVTTDPGARWWHVEPAHRLCVAARRAGRLRVTIEPAVERRPTAAAR</sequence>
<dbReference type="EMBL" id="JANFAV010000013">
    <property type="protein sequence ID" value="MCW6536424.1"/>
    <property type="molecule type" value="Genomic_DNA"/>
</dbReference>
<dbReference type="Gene3D" id="3.20.20.80">
    <property type="entry name" value="Glycosidases"/>
    <property type="match status" value="1"/>
</dbReference>
<dbReference type="GO" id="GO:0004553">
    <property type="term" value="F:hydrolase activity, hydrolyzing O-glycosyl compounds"/>
    <property type="evidence" value="ECO:0007669"/>
    <property type="project" value="InterPro"/>
</dbReference>
<keyword evidence="2 4" id="KW-0378">Hydrolase</keyword>
<dbReference type="InterPro" id="IPR001547">
    <property type="entry name" value="Glyco_hydro_5"/>
</dbReference>
<dbReference type="Pfam" id="PF00150">
    <property type="entry name" value="Cellulase"/>
    <property type="match status" value="1"/>
</dbReference>
<reference evidence="7" key="1">
    <citation type="submission" date="2022-06" db="EMBL/GenBank/DDBJ databases">
        <title>Sphingomonas sp. nov. isolated from rhizosphere soil of tomato.</title>
        <authorList>
            <person name="Dong H."/>
            <person name="Gao R."/>
        </authorList>
    </citation>
    <scope>NUCLEOTIDE SEQUENCE</scope>
    <source>
        <strain evidence="7">MMSM24</strain>
    </source>
</reference>
<dbReference type="GO" id="GO:0016042">
    <property type="term" value="P:lipid catabolic process"/>
    <property type="evidence" value="ECO:0007669"/>
    <property type="project" value="UniProtKB-ARBA"/>
</dbReference>
<dbReference type="Pfam" id="PF18564">
    <property type="entry name" value="Glyco_hydro_5_C"/>
    <property type="match status" value="1"/>
</dbReference>
<evidence type="ECO:0000313" key="7">
    <source>
        <dbReference type="EMBL" id="MCW6536424.1"/>
    </source>
</evidence>
<dbReference type="InterPro" id="IPR013780">
    <property type="entry name" value="Glyco_hydro_b"/>
</dbReference>
<evidence type="ECO:0000256" key="3">
    <source>
        <dbReference type="ARBA" id="ARBA00023295"/>
    </source>
</evidence>
<comment type="similarity">
    <text evidence="1 4">Belongs to the glycosyl hydrolase 5 (cellulase A) family.</text>
</comment>
<dbReference type="RefSeq" id="WP_265269955.1">
    <property type="nucleotide sequence ID" value="NZ_JANFAV010000013.1"/>
</dbReference>
<dbReference type="AlphaFoldDB" id="A0AA41ZGE5"/>
<dbReference type="InterPro" id="IPR018087">
    <property type="entry name" value="Glyco_hydro_5_CS"/>
</dbReference>
<dbReference type="PANTHER" id="PTHR31308">
    <property type="match status" value="1"/>
</dbReference>
<dbReference type="InterPro" id="IPR041036">
    <property type="entry name" value="GH5_C"/>
</dbReference>
<dbReference type="InterPro" id="IPR052066">
    <property type="entry name" value="Glycosphingolipid_Hydrolases"/>
</dbReference>
<keyword evidence="8" id="KW-1185">Reference proteome</keyword>
<evidence type="ECO:0000259" key="5">
    <source>
        <dbReference type="Pfam" id="PF00150"/>
    </source>
</evidence>
<comment type="caution">
    <text evidence="7">The sequence shown here is derived from an EMBL/GenBank/DDBJ whole genome shotgun (WGS) entry which is preliminary data.</text>
</comment>
<proteinExistence type="inferred from homology"/>
<dbReference type="Gene3D" id="2.60.40.1180">
    <property type="entry name" value="Golgi alpha-mannosidase II"/>
    <property type="match status" value="1"/>
</dbReference>
<dbReference type="PROSITE" id="PS00659">
    <property type="entry name" value="GLYCOSYL_HYDROL_F5"/>
    <property type="match status" value="1"/>
</dbReference>
<feature type="domain" description="Glycoside hydrolase family 5" evidence="5">
    <location>
        <begin position="65"/>
        <end position="252"/>
    </location>
</feature>
<dbReference type="GO" id="GO:1901136">
    <property type="term" value="P:carbohydrate derivative catabolic process"/>
    <property type="evidence" value="ECO:0007669"/>
    <property type="project" value="UniProtKB-ARBA"/>
</dbReference>
<evidence type="ECO:0000256" key="2">
    <source>
        <dbReference type="ARBA" id="ARBA00022801"/>
    </source>
</evidence>
<dbReference type="SUPFAM" id="SSF51445">
    <property type="entry name" value="(Trans)glycosidases"/>
    <property type="match status" value="1"/>
</dbReference>
<evidence type="ECO:0000256" key="4">
    <source>
        <dbReference type="RuleBase" id="RU361153"/>
    </source>
</evidence>
<accession>A0AA41ZGE5</accession>
<evidence type="ECO:0000256" key="1">
    <source>
        <dbReference type="ARBA" id="ARBA00005641"/>
    </source>
</evidence>
<dbReference type="Proteomes" id="UP001165565">
    <property type="component" value="Unassembled WGS sequence"/>
</dbReference>